<dbReference type="PROSITE" id="PS00070">
    <property type="entry name" value="ALDEHYDE_DEHYDR_CYS"/>
    <property type="match status" value="1"/>
</dbReference>
<dbReference type="Gene3D" id="3.40.309.10">
    <property type="entry name" value="Aldehyde Dehydrogenase, Chain A, domain 2"/>
    <property type="match status" value="1"/>
</dbReference>
<dbReference type="InterPro" id="IPR016160">
    <property type="entry name" value="Ald_DH_CS_CYS"/>
</dbReference>
<name>A0A2S9T6L1_9BACT</name>
<dbReference type="PANTHER" id="PTHR11699">
    <property type="entry name" value="ALDEHYDE DEHYDROGENASE-RELATED"/>
    <property type="match status" value="1"/>
</dbReference>
<dbReference type="FunFam" id="3.40.605.10:FF:000001">
    <property type="entry name" value="Aldehyde dehydrogenase 1"/>
    <property type="match status" value="1"/>
</dbReference>
<dbReference type="EMBL" id="NXGE01000003">
    <property type="protein sequence ID" value="PRM94483.1"/>
    <property type="molecule type" value="Genomic_DNA"/>
</dbReference>
<reference evidence="6 7" key="1">
    <citation type="submission" date="2017-09" db="EMBL/GenBank/DDBJ databases">
        <title>Reassesment of A. cryaerophilus.</title>
        <authorList>
            <person name="Perez-Cataluna A."/>
            <person name="Collado L."/>
            <person name="Salgado O."/>
            <person name="Lefinanco V."/>
            <person name="Figueras M.J."/>
        </authorList>
    </citation>
    <scope>NUCLEOTIDE SEQUENCE [LARGE SCALE GENOMIC DNA]</scope>
    <source>
        <strain evidence="6 7">LMG 10210</strain>
    </source>
</reference>
<accession>A0A2S9T6L1</accession>
<evidence type="ECO:0000313" key="6">
    <source>
        <dbReference type="EMBL" id="PRM94483.1"/>
    </source>
</evidence>
<keyword evidence="2 4" id="KW-0560">Oxidoreductase</keyword>
<evidence type="ECO:0000259" key="5">
    <source>
        <dbReference type="Pfam" id="PF00171"/>
    </source>
</evidence>
<dbReference type="SUPFAM" id="SSF53720">
    <property type="entry name" value="ALDH-like"/>
    <property type="match status" value="1"/>
</dbReference>
<dbReference type="Pfam" id="PF00171">
    <property type="entry name" value="Aldedh"/>
    <property type="match status" value="1"/>
</dbReference>
<evidence type="ECO:0000256" key="3">
    <source>
        <dbReference type="PROSITE-ProRule" id="PRU10007"/>
    </source>
</evidence>
<evidence type="ECO:0000256" key="1">
    <source>
        <dbReference type="ARBA" id="ARBA00009986"/>
    </source>
</evidence>
<dbReference type="InterPro" id="IPR016163">
    <property type="entry name" value="Ald_DH_C"/>
</dbReference>
<dbReference type="InterPro" id="IPR029510">
    <property type="entry name" value="Ald_DH_CS_GLU"/>
</dbReference>
<dbReference type="FunFam" id="3.40.309.10:FF:000012">
    <property type="entry name" value="Betaine aldehyde dehydrogenase"/>
    <property type="match status" value="1"/>
</dbReference>
<dbReference type="InterPro" id="IPR016161">
    <property type="entry name" value="Ald_DH/histidinol_DH"/>
</dbReference>
<dbReference type="AlphaFoldDB" id="A0A2S9T6L1"/>
<evidence type="ECO:0000256" key="2">
    <source>
        <dbReference type="ARBA" id="ARBA00023002"/>
    </source>
</evidence>
<dbReference type="RefSeq" id="WP_105915388.1">
    <property type="nucleotide sequence ID" value="NZ_NXGE01000003.1"/>
</dbReference>
<dbReference type="PROSITE" id="PS00687">
    <property type="entry name" value="ALDEHYDE_DEHYDR_GLU"/>
    <property type="match status" value="1"/>
</dbReference>
<feature type="active site" evidence="3">
    <location>
        <position position="263"/>
    </location>
</feature>
<feature type="domain" description="Aldehyde dehydrogenase" evidence="5">
    <location>
        <begin position="31"/>
        <end position="489"/>
    </location>
</feature>
<proteinExistence type="inferred from homology"/>
<dbReference type="Proteomes" id="UP000238281">
    <property type="component" value="Unassembled WGS sequence"/>
</dbReference>
<evidence type="ECO:0000256" key="4">
    <source>
        <dbReference type="RuleBase" id="RU003345"/>
    </source>
</evidence>
<comment type="caution">
    <text evidence="6">The sequence shown here is derived from an EMBL/GenBank/DDBJ whole genome shotgun (WGS) entry which is preliminary data.</text>
</comment>
<evidence type="ECO:0000313" key="7">
    <source>
        <dbReference type="Proteomes" id="UP000238281"/>
    </source>
</evidence>
<comment type="similarity">
    <text evidence="1 4">Belongs to the aldehyde dehydrogenase family.</text>
</comment>
<dbReference type="Gene3D" id="3.40.605.10">
    <property type="entry name" value="Aldehyde Dehydrogenase, Chain A, domain 1"/>
    <property type="match status" value="1"/>
</dbReference>
<protein>
    <submittedName>
        <fullName evidence="6">Aldehyde dehydrogenase PuuC</fullName>
    </submittedName>
</protein>
<dbReference type="GO" id="GO:0004030">
    <property type="term" value="F:aldehyde dehydrogenase [NAD(P)+] activity"/>
    <property type="evidence" value="ECO:0007669"/>
    <property type="project" value="UniProtKB-ARBA"/>
</dbReference>
<dbReference type="InterPro" id="IPR016162">
    <property type="entry name" value="Ald_DH_N"/>
</dbReference>
<sequence>MILNIEEKIQNLQIETRPFINGVYYQAIDGRSIPKKSSIDGRELPSLEACNEKDIDFAVKIALEAYKSKVWTNLEPKEKKRVILKLADLVENNIEELALLDTIETGRSLKNYYYDSIPKAIEVMRWFAEASDKFFDHAIPPRKNSFATITREPLGVVGLITPWNDPLVVAFWKLVPALLMGNSVVLKPAEQSSYSILKVAKLAIDAGLPKGVLNIVPGYGNEAGKALALHNDVRGIFFTGSTFVGKQILQYAGQSNMKKVGLECGGKSPFIISEKCNQLEEAAKVLAKNIFYNQGQICSAPSRLLISKKIKEEFLELLLQESEKFIPQNPLSLESEVGAVVSEVQKNKIEKYIQDGIESGARIITSKKELIINSNGSYIKPTIFDNVKPSSTIAKEEIFGPVLVVICVDTIKEAIEIANDSNYGLAASIWTNDFDEAYQVSRLLETGIVHINSYGDDDNMVPFGGIKESGLGKDKSVYAFDEYSELKTIWMNFKNI</sequence>
<gene>
    <name evidence="6" type="ORF">CJ673_06225</name>
</gene>
<dbReference type="InterPro" id="IPR015590">
    <property type="entry name" value="Aldehyde_DH_dom"/>
</dbReference>
<organism evidence="6 7">
    <name type="scientific">Aliarcobacter cryaerophilus</name>
    <dbReference type="NCBI Taxonomy" id="28198"/>
    <lineage>
        <taxon>Bacteria</taxon>
        <taxon>Pseudomonadati</taxon>
        <taxon>Campylobacterota</taxon>
        <taxon>Epsilonproteobacteria</taxon>
        <taxon>Campylobacterales</taxon>
        <taxon>Arcobacteraceae</taxon>
        <taxon>Aliarcobacter</taxon>
    </lineage>
</organism>